<dbReference type="AlphaFoldDB" id="A0A7X2MN84"/>
<sequence>MNRLLQIIKSCLLRTFNYEGREGRTSYFIFLLFQLVWFCSYLQWFTGPQHEIGLIALLLFILPVFSCGVRRINDSGYSRGVIVLLVMAPYLLFPFLLFPRSREKNLTGR</sequence>
<accession>A0A7X2MN84</accession>
<dbReference type="Proteomes" id="UP000461948">
    <property type="component" value="Unassembled WGS sequence"/>
</dbReference>
<feature type="transmembrane region" description="Helical" evidence="1">
    <location>
        <begin position="81"/>
        <end position="99"/>
    </location>
</feature>
<dbReference type="EMBL" id="WKLC01000664">
    <property type="protein sequence ID" value="MSE16342.1"/>
    <property type="molecule type" value="Genomic_DNA"/>
</dbReference>
<dbReference type="Pfam" id="PF05656">
    <property type="entry name" value="DUF805"/>
    <property type="match status" value="1"/>
</dbReference>
<evidence type="ECO:0000256" key="1">
    <source>
        <dbReference type="SAM" id="Phobius"/>
    </source>
</evidence>
<evidence type="ECO:0000313" key="2">
    <source>
        <dbReference type="EMBL" id="MSE16342.1"/>
    </source>
</evidence>
<comment type="caution">
    <text evidence="2">The sequence shown here is derived from an EMBL/GenBank/DDBJ whole genome shotgun (WGS) entry which is preliminary data.</text>
</comment>
<dbReference type="GO" id="GO:0016020">
    <property type="term" value="C:membrane"/>
    <property type="evidence" value="ECO:0007669"/>
    <property type="project" value="InterPro"/>
</dbReference>
<dbReference type="InterPro" id="IPR008523">
    <property type="entry name" value="DUF805"/>
</dbReference>
<keyword evidence="1" id="KW-1133">Transmembrane helix</keyword>
<name>A0A7X2MN84_ENTAG</name>
<feature type="transmembrane region" description="Helical" evidence="1">
    <location>
        <begin position="27"/>
        <end position="46"/>
    </location>
</feature>
<reference evidence="2 3" key="1">
    <citation type="submission" date="2019-11" db="EMBL/GenBank/DDBJ databases">
        <title>Draft Genome Sequence of Plant Growth-Promoting Rhizosphere-Associated Bacteria.</title>
        <authorList>
            <person name="Vasilyev I.Y."/>
            <person name="Radchenko V."/>
            <person name="Ilnitskaya E.V."/>
        </authorList>
    </citation>
    <scope>NUCLEOTIDE SEQUENCE [LARGE SCALE GENOMIC DNA]</scope>
    <source>
        <strain evidence="2 3">VRA_MhP_f</strain>
    </source>
</reference>
<keyword evidence="1" id="KW-0812">Transmembrane</keyword>
<gene>
    <name evidence="2" type="ORF">GKC49_14815</name>
</gene>
<evidence type="ECO:0000313" key="3">
    <source>
        <dbReference type="Proteomes" id="UP000461948"/>
    </source>
</evidence>
<proteinExistence type="predicted"/>
<protein>
    <submittedName>
        <fullName evidence="2">DUF805 domain-containing protein</fullName>
    </submittedName>
</protein>
<keyword evidence="1" id="KW-0472">Membrane</keyword>
<feature type="transmembrane region" description="Helical" evidence="1">
    <location>
        <begin position="52"/>
        <end position="69"/>
    </location>
</feature>
<organism evidence="2 3">
    <name type="scientific">Enterobacter agglomerans</name>
    <name type="common">Erwinia herbicola</name>
    <name type="synonym">Pantoea agglomerans</name>
    <dbReference type="NCBI Taxonomy" id="549"/>
    <lineage>
        <taxon>Bacteria</taxon>
        <taxon>Pseudomonadati</taxon>
        <taxon>Pseudomonadota</taxon>
        <taxon>Gammaproteobacteria</taxon>
        <taxon>Enterobacterales</taxon>
        <taxon>Erwiniaceae</taxon>
        <taxon>Pantoea</taxon>
        <taxon>Pantoea agglomerans group</taxon>
    </lineage>
</organism>